<reference evidence="1 2" key="2">
    <citation type="submission" date="2008-04" db="EMBL/GenBank/DDBJ databases">
        <authorList>
            <person name="Fulton L."/>
            <person name="Clifton S."/>
            <person name="Fulton B."/>
            <person name="Xu J."/>
            <person name="Minx P."/>
            <person name="Pepin K.H."/>
            <person name="Johnson M."/>
            <person name="Thiruvilangam P."/>
            <person name="Bhonagiri V."/>
            <person name="Nash W.E."/>
            <person name="Mardis E.R."/>
            <person name="Wilson R.K."/>
        </authorList>
    </citation>
    <scope>NUCLEOTIDE SEQUENCE [LARGE SCALE GENOMIC DNA]</scope>
    <source>
        <strain evidence="1 2">DSM 17136</strain>
    </source>
</reference>
<gene>
    <name evidence="1" type="ORF">BACCOP_00887</name>
</gene>
<dbReference type="HOGENOM" id="CLU_3076610_0_0_10"/>
<dbReference type="Proteomes" id="UP000003146">
    <property type="component" value="Unassembled WGS sequence"/>
</dbReference>
<dbReference type="AlphaFoldDB" id="B3JG85"/>
<comment type="caution">
    <text evidence="1">The sequence shown here is derived from an EMBL/GenBank/DDBJ whole genome shotgun (WGS) entry which is preliminary data.</text>
</comment>
<organism evidence="1 2">
    <name type="scientific">Phocaeicola coprocola DSM 17136</name>
    <dbReference type="NCBI Taxonomy" id="470145"/>
    <lineage>
        <taxon>Bacteria</taxon>
        <taxon>Pseudomonadati</taxon>
        <taxon>Bacteroidota</taxon>
        <taxon>Bacteroidia</taxon>
        <taxon>Bacteroidales</taxon>
        <taxon>Bacteroidaceae</taxon>
        <taxon>Phocaeicola</taxon>
    </lineage>
</organism>
<accession>B3JG85</accession>
<name>B3JG85_9BACT</name>
<sequence>MTKTSSSFFIFCTKDGDFRTKKRVNMLMFFEYVQMYFLHRFNQFDFLPFMLS</sequence>
<protein>
    <submittedName>
        <fullName evidence="1">Uncharacterized protein</fullName>
    </submittedName>
</protein>
<evidence type="ECO:0000313" key="2">
    <source>
        <dbReference type="Proteomes" id="UP000003146"/>
    </source>
</evidence>
<reference evidence="1 2" key="1">
    <citation type="submission" date="2008-04" db="EMBL/GenBank/DDBJ databases">
        <title>Draft genome sequence of Bacteroides coprocola (DSM 17136).</title>
        <authorList>
            <person name="Sudarsanam P."/>
            <person name="Ley R."/>
            <person name="Guruge J."/>
            <person name="Turnbaugh P.J."/>
            <person name="Mahowald M."/>
            <person name="Liep D."/>
            <person name="Gordon J."/>
        </authorList>
    </citation>
    <scope>NUCLEOTIDE SEQUENCE [LARGE SCALE GENOMIC DNA]</scope>
    <source>
        <strain evidence="1 2">DSM 17136</strain>
    </source>
</reference>
<dbReference type="EMBL" id="ABIY02000064">
    <property type="protein sequence ID" value="EDV02096.1"/>
    <property type="molecule type" value="Genomic_DNA"/>
</dbReference>
<evidence type="ECO:0000313" key="1">
    <source>
        <dbReference type="EMBL" id="EDV02096.1"/>
    </source>
</evidence>
<dbReference type="STRING" id="470145.BACCOP_00887"/>
<proteinExistence type="predicted"/>